<evidence type="ECO:0000313" key="1">
    <source>
        <dbReference type="EMBL" id="JAD83451.1"/>
    </source>
</evidence>
<sequence length="64" mass="7442">MLVLVYGCISHRSRISYLPGMVSCSITFFRRDISVKLVRVFLFFTRNIKNKVIFSCYFSGTGHE</sequence>
<dbReference type="EMBL" id="GBRH01214444">
    <property type="protein sequence ID" value="JAD83451.1"/>
    <property type="molecule type" value="Transcribed_RNA"/>
</dbReference>
<protein>
    <submittedName>
        <fullName evidence="1">Uncharacterized protein</fullName>
    </submittedName>
</protein>
<reference evidence="1" key="1">
    <citation type="submission" date="2014-09" db="EMBL/GenBank/DDBJ databases">
        <authorList>
            <person name="Magalhaes I.L.F."/>
            <person name="Oliveira U."/>
            <person name="Santos F.R."/>
            <person name="Vidigal T.H.D.A."/>
            <person name="Brescovit A.D."/>
            <person name="Santos A.J."/>
        </authorList>
    </citation>
    <scope>NUCLEOTIDE SEQUENCE</scope>
    <source>
        <tissue evidence="1">Shoot tissue taken approximately 20 cm above the soil surface</tissue>
    </source>
</reference>
<name>A0A0A9D6L3_ARUDO</name>
<proteinExistence type="predicted"/>
<dbReference type="AlphaFoldDB" id="A0A0A9D6L3"/>
<reference evidence="1" key="2">
    <citation type="journal article" date="2015" name="Data Brief">
        <title>Shoot transcriptome of the giant reed, Arundo donax.</title>
        <authorList>
            <person name="Barrero R.A."/>
            <person name="Guerrero F.D."/>
            <person name="Moolhuijzen P."/>
            <person name="Goolsby J.A."/>
            <person name="Tidwell J."/>
            <person name="Bellgard S.E."/>
            <person name="Bellgard M.I."/>
        </authorList>
    </citation>
    <scope>NUCLEOTIDE SEQUENCE</scope>
    <source>
        <tissue evidence="1">Shoot tissue taken approximately 20 cm above the soil surface</tissue>
    </source>
</reference>
<organism evidence="1">
    <name type="scientific">Arundo donax</name>
    <name type="common">Giant reed</name>
    <name type="synonym">Donax arundinaceus</name>
    <dbReference type="NCBI Taxonomy" id="35708"/>
    <lineage>
        <taxon>Eukaryota</taxon>
        <taxon>Viridiplantae</taxon>
        <taxon>Streptophyta</taxon>
        <taxon>Embryophyta</taxon>
        <taxon>Tracheophyta</taxon>
        <taxon>Spermatophyta</taxon>
        <taxon>Magnoliopsida</taxon>
        <taxon>Liliopsida</taxon>
        <taxon>Poales</taxon>
        <taxon>Poaceae</taxon>
        <taxon>PACMAD clade</taxon>
        <taxon>Arundinoideae</taxon>
        <taxon>Arundineae</taxon>
        <taxon>Arundo</taxon>
    </lineage>
</organism>
<accession>A0A0A9D6L3</accession>